<dbReference type="RefSeq" id="WP_119534465.1">
    <property type="nucleotide sequence ID" value="NZ_NRJF01000065.1"/>
</dbReference>
<dbReference type="AlphaFoldDB" id="A0A3A1YK58"/>
<dbReference type="Gene3D" id="1.25.40.10">
    <property type="entry name" value="Tetratricopeptide repeat domain"/>
    <property type="match status" value="1"/>
</dbReference>
<evidence type="ECO:0000313" key="3">
    <source>
        <dbReference type="Proteomes" id="UP000265964"/>
    </source>
</evidence>
<accession>A0A3A1YK58</accession>
<dbReference type="SUPFAM" id="SSF81901">
    <property type="entry name" value="HCP-like"/>
    <property type="match status" value="1"/>
</dbReference>
<evidence type="ECO:0000313" key="2">
    <source>
        <dbReference type="EMBL" id="RIY36417.1"/>
    </source>
</evidence>
<evidence type="ECO:0000256" key="1">
    <source>
        <dbReference type="SAM" id="Phobius"/>
    </source>
</evidence>
<proteinExistence type="predicted"/>
<keyword evidence="1" id="KW-1133">Transmembrane helix</keyword>
<dbReference type="InterPro" id="IPR011990">
    <property type="entry name" value="TPR-like_helical_dom_sf"/>
</dbReference>
<dbReference type="Pfam" id="PF08238">
    <property type="entry name" value="Sel1"/>
    <property type="match status" value="2"/>
</dbReference>
<gene>
    <name evidence="2" type="ORF">CKF59_02790</name>
</gene>
<dbReference type="Proteomes" id="UP000265964">
    <property type="component" value="Unassembled WGS sequence"/>
</dbReference>
<reference evidence="2 3" key="1">
    <citation type="submission" date="2017-08" db="EMBL/GenBank/DDBJ databases">
        <title>Reclassification of Bisgaard taxon 37 and 44.</title>
        <authorList>
            <person name="Christensen H."/>
        </authorList>
    </citation>
    <scope>NUCLEOTIDE SEQUENCE [LARGE SCALE GENOMIC DNA]</scope>
    <source>
        <strain evidence="2 3">EEAB3T1</strain>
    </source>
</reference>
<name>A0A3A1YK58_9GAMM</name>
<dbReference type="SMART" id="SM00671">
    <property type="entry name" value="SEL1"/>
    <property type="match status" value="2"/>
</dbReference>
<dbReference type="EMBL" id="NRJF01000065">
    <property type="protein sequence ID" value="RIY36417.1"/>
    <property type="molecule type" value="Genomic_DNA"/>
</dbReference>
<keyword evidence="1" id="KW-0472">Membrane</keyword>
<dbReference type="InterPro" id="IPR006597">
    <property type="entry name" value="Sel1-like"/>
</dbReference>
<keyword evidence="1" id="KW-0812">Transmembrane</keyword>
<comment type="caution">
    <text evidence="2">The sequence shown here is derived from an EMBL/GenBank/DDBJ whole genome shotgun (WGS) entry which is preliminary data.</text>
</comment>
<keyword evidence="3" id="KW-1185">Reference proteome</keyword>
<dbReference type="OrthoDB" id="5678063at2"/>
<evidence type="ECO:0008006" key="4">
    <source>
        <dbReference type="Google" id="ProtNLM"/>
    </source>
</evidence>
<sequence length="142" mass="16376">MSWIHILVICLIIGFFYNIYRKIREAQKETTGKAQPEDLQPFPFPPDVIDLYNRGYNFETGYHGLKSMDKAIEFYTLSADKGYPPAMYRLADIYAHGKGGMEINYPLARKYATQAAAREYPGADALYQYIEEKEKINKSSKL</sequence>
<feature type="transmembrane region" description="Helical" evidence="1">
    <location>
        <begin position="6"/>
        <end position="23"/>
    </location>
</feature>
<protein>
    <recommendedName>
        <fullName evidence="4">Sel1 repeat family protein</fullName>
    </recommendedName>
</protein>
<organism evidence="2 3">
    <name type="scientific">Psittacicella gerlachiana</name>
    <dbReference type="NCBI Taxonomy" id="2028574"/>
    <lineage>
        <taxon>Bacteria</taxon>
        <taxon>Pseudomonadati</taxon>
        <taxon>Pseudomonadota</taxon>
        <taxon>Gammaproteobacteria</taxon>
        <taxon>Pasteurellales</taxon>
        <taxon>Psittacicellaceae</taxon>
        <taxon>Psittacicella</taxon>
    </lineage>
</organism>